<dbReference type="PROSITE" id="PS51826">
    <property type="entry name" value="PSBD"/>
    <property type="match status" value="1"/>
</dbReference>
<dbReference type="Pfam" id="PF00364">
    <property type="entry name" value="Biotin_lipoyl"/>
    <property type="match status" value="1"/>
</dbReference>
<evidence type="ECO:0000256" key="1">
    <source>
        <dbReference type="ARBA" id="ARBA00001938"/>
    </source>
</evidence>
<dbReference type="InterPro" id="IPR050743">
    <property type="entry name" value="2-oxoacid_DH_E2_comp"/>
</dbReference>
<proteinExistence type="inferred from homology"/>
<keyword evidence="11" id="KW-1185">Reference proteome</keyword>
<feature type="compositionally biased region" description="Pro residues" evidence="7">
    <location>
        <begin position="159"/>
        <end position="170"/>
    </location>
</feature>
<dbReference type="InterPro" id="IPR001078">
    <property type="entry name" value="2-oxoacid_DH_actylTfrase"/>
</dbReference>
<dbReference type="PROSITE" id="PS50968">
    <property type="entry name" value="BIOTINYL_LIPOYL"/>
    <property type="match status" value="1"/>
</dbReference>
<accession>A0ABP8EPB9</accession>
<dbReference type="SUPFAM" id="SSF52777">
    <property type="entry name" value="CoA-dependent acyltransferases"/>
    <property type="match status" value="1"/>
</dbReference>
<dbReference type="InterPro" id="IPR004167">
    <property type="entry name" value="PSBD"/>
</dbReference>
<dbReference type="SUPFAM" id="SSF47005">
    <property type="entry name" value="Peripheral subunit-binding domain of 2-oxo acid dehydrogenase complex"/>
    <property type="match status" value="1"/>
</dbReference>
<dbReference type="Proteomes" id="UP001499841">
    <property type="component" value="Unassembled WGS sequence"/>
</dbReference>
<dbReference type="Gene3D" id="3.30.559.10">
    <property type="entry name" value="Chloramphenicol acetyltransferase-like domain"/>
    <property type="match status" value="1"/>
</dbReference>
<dbReference type="Gene3D" id="2.40.50.100">
    <property type="match status" value="1"/>
</dbReference>
<dbReference type="Pfam" id="PF00198">
    <property type="entry name" value="2-oxoacid_dh"/>
    <property type="match status" value="1"/>
</dbReference>
<dbReference type="EMBL" id="BAABBA010000001">
    <property type="protein sequence ID" value="GAA4285797.1"/>
    <property type="molecule type" value="Genomic_DNA"/>
</dbReference>
<dbReference type="InterPro" id="IPR011053">
    <property type="entry name" value="Single_hybrid_motif"/>
</dbReference>
<evidence type="ECO:0000259" key="9">
    <source>
        <dbReference type="PROSITE" id="PS51826"/>
    </source>
</evidence>
<keyword evidence="5 6" id="KW-0012">Acyltransferase</keyword>
<feature type="domain" description="Lipoyl-binding" evidence="8">
    <location>
        <begin position="4"/>
        <end position="79"/>
    </location>
</feature>
<dbReference type="RefSeq" id="WP_345036528.1">
    <property type="nucleotide sequence ID" value="NZ_BAABBA010000001.1"/>
</dbReference>
<dbReference type="InterPro" id="IPR036625">
    <property type="entry name" value="E3-bd_dom_sf"/>
</dbReference>
<reference evidence="11" key="1">
    <citation type="journal article" date="2019" name="Int. J. Syst. Evol. Microbiol.">
        <title>The Global Catalogue of Microorganisms (GCM) 10K type strain sequencing project: providing services to taxonomists for standard genome sequencing and annotation.</title>
        <authorList>
            <consortium name="The Broad Institute Genomics Platform"/>
            <consortium name="The Broad Institute Genome Sequencing Center for Infectious Disease"/>
            <person name="Wu L."/>
            <person name="Ma J."/>
        </authorList>
    </citation>
    <scope>NUCLEOTIDE SEQUENCE [LARGE SCALE GENOMIC DNA]</scope>
    <source>
        <strain evidence="11">JCM 17459</strain>
    </source>
</reference>
<dbReference type="EC" id="2.3.1.-" evidence="6"/>
<gene>
    <name evidence="10" type="ORF">GCM10022262_01560</name>
</gene>
<keyword evidence="4 6" id="KW-0450">Lipoyl</keyword>
<evidence type="ECO:0000313" key="11">
    <source>
        <dbReference type="Proteomes" id="UP001499841"/>
    </source>
</evidence>
<evidence type="ECO:0000256" key="5">
    <source>
        <dbReference type="ARBA" id="ARBA00023315"/>
    </source>
</evidence>
<dbReference type="InterPro" id="IPR000089">
    <property type="entry name" value="Biotin_lipoyl"/>
</dbReference>
<sequence>MPSYQQFRLPDVGEGLTEADIVTWSVAVGDTVAVNQQLCEIETAKSVVELPSPYAGQVHELLVPEGATVEVGAPIVVIDVDPGGPEAPGGGSAQAAADGAGASVGNGERARDDGAAAPADSSGSVLVGYGTRPATTGRRPRRGPAAPTAAASTTAAPAPAAPAAPSPSAPSPAAAQGGGVRVLAKPPVRKLAKDLGVDLTTVGGSGPGGIITREDVLAQQQKTEAQPLATYAGDEEPWLEGGTVSEDGRQTRVPARSVRKRTAEAMVASAFTAPHVTVFHTVDVTKTMKLVERLKADKEFADVHVTPLLIVMKAFIHAVRRHPEVNASWDNATNEIVYKHYMNLGIAAATPRGLVVPNIKNANRMKLHELAVALGDLTARARAGKTTPQDMSDGTISITNVGVFGIDTGTPILNPGESVILAFGAIRRLPWVHKGQVKPRWVTQLALSMDHRLVDGGLGAKVLADVAKVLEDPAQALVWS</sequence>
<evidence type="ECO:0000256" key="7">
    <source>
        <dbReference type="SAM" id="MobiDB-lite"/>
    </source>
</evidence>
<dbReference type="Pfam" id="PF02817">
    <property type="entry name" value="E3_binding"/>
    <property type="match status" value="1"/>
</dbReference>
<evidence type="ECO:0000313" key="10">
    <source>
        <dbReference type="EMBL" id="GAA4285797.1"/>
    </source>
</evidence>
<evidence type="ECO:0000256" key="2">
    <source>
        <dbReference type="ARBA" id="ARBA00007317"/>
    </source>
</evidence>
<evidence type="ECO:0000259" key="8">
    <source>
        <dbReference type="PROSITE" id="PS50968"/>
    </source>
</evidence>
<comment type="caution">
    <text evidence="10">The sequence shown here is derived from an EMBL/GenBank/DDBJ whole genome shotgun (WGS) entry which is preliminary data.</text>
</comment>
<keyword evidence="3 6" id="KW-0808">Transferase</keyword>
<dbReference type="Gene3D" id="4.10.320.10">
    <property type="entry name" value="E3-binding domain"/>
    <property type="match status" value="1"/>
</dbReference>
<dbReference type="PANTHER" id="PTHR43178:SF5">
    <property type="entry name" value="LIPOAMIDE ACYLTRANSFERASE COMPONENT OF BRANCHED-CHAIN ALPHA-KETO ACID DEHYDROGENASE COMPLEX, MITOCHONDRIAL"/>
    <property type="match status" value="1"/>
</dbReference>
<evidence type="ECO:0000256" key="6">
    <source>
        <dbReference type="RuleBase" id="RU003423"/>
    </source>
</evidence>
<dbReference type="PANTHER" id="PTHR43178">
    <property type="entry name" value="DIHYDROLIPOAMIDE ACETYLTRANSFERASE COMPONENT OF PYRUVATE DEHYDROGENASE COMPLEX"/>
    <property type="match status" value="1"/>
</dbReference>
<dbReference type="SUPFAM" id="SSF51230">
    <property type="entry name" value="Single hybrid motif"/>
    <property type="match status" value="1"/>
</dbReference>
<dbReference type="InterPro" id="IPR023213">
    <property type="entry name" value="CAT-like_dom_sf"/>
</dbReference>
<organism evidence="10 11">
    <name type="scientific">Georgenia daeguensis</name>
    <dbReference type="NCBI Taxonomy" id="908355"/>
    <lineage>
        <taxon>Bacteria</taxon>
        <taxon>Bacillati</taxon>
        <taxon>Actinomycetota</taxon>
        <taxon>Actinomycetes</taxon>
        <taxon>Micrococcales</taxon>
        <taxon>Bogoriellaceae</taxon>
        <taxon>Georgenia</taxon>
    </lineage>
</organism>
<feature type="domain" description="Peripheral subunit-binding (PSBD)" evidence="9">
    <location>
        <begin position="183"/>
        <end position="220"/>
    </location>
</feature>
<name>A0ABP8EPB9_9MICO</name>
<evidence type="ECO:0000256" key="4">
    <source>
        <dbReference type="ARBA" id="ARBA00022823"/>
    </source>
</evidence>
<protein>
    <recommendedName>
        <fullName evidence="6">Dihydrolipoamide acetyltransferase component of pyruvate dehydrogenase complex</fullName>
        <ecNumber evidence="6">2.3.1.-</ecNumber>
    </recommendedName>
</protein>
<comment type="similarity">
    <text evidence="2 6">Belongs to the 2-oxoacid dehydrogenase family.</text>
</comment>
<feature type="region of interest" description="Disordered" evidence="7">
    <location>
        <begin position="80"/>
        <end position="180"/>
    </location>
</feature>
<feature type="compositionally biased region" description="Low complexity" evidence="7">
    <location>
        <begin position="115"/>
        <end position="158"/>
    </location>
</feature>
<dbReference type="InterPro" id="IPR003016">
    <property type="entry name" value="2-oxoA_DH_lipoyl-BS"/>
</dbReference>
<dbReference type="CDD" id="cd06849">
    <property type="entry name" value="lipoyl_domain"/>
    <property type="match status" value="1"/>
</dbReference>
<comment type="cofactor">
    <cofactor evidence="1 6">
        <name>(R)-lipoate</name>
        <dbReference type="ChEBI" id="CHEBI:83088"/>
    </cofactor>
</comment>
<dbReference type="PROSITE" id="PS00189">
    <property type="entry name" value="LIPOYL"/>
    <property type="match status" value="1"/>
</dbReference>
<evidence type="ECO:0000256" key="3">
    <source>
        <dbReference type="ARBA" id="ARBA00022679"/>
    </source>
</evidence>